<keyword evidence="3" id="KW-1185">Reference proteome</keyword>
<dbReference type="EMBL" id="JAPDPJ010000001">
    <property type="protein sequence ID" value="MCW3784950.1"/>
    <property type="molecule type" value="Genomic_DNA"/>
</dbReference>
<comment type="caution">
    <text evidence="2">The sequence shown here is derived from an EMBL/GenBank/DDBJ whole genome shotgun (WGS) entry which is preliminary data.</text>
</comment>
<evidence type="ECO:0000256" key="1">
    <source>
        <dbReference type="ARBA" id="ARBA00010751"/>
    </source>
</evidence>
<reference evidence="2" key="1">
    <citation type="submission" date="2022-10" db="EMBL/GenBank/DDBJ databases">
        <authorList>
            <person name="Yu W.X."/>
        </authorList>
    </citation>
    <scope>NUCLEOTIDE SEQUENCE</scope>
    <source>
        <strain evidence="2">AAT</strain>
    </source>
</reference>
<dbReference type="InterPro" id="IPR035439">
    <property type="entry name" value="UPF0145_dom_sf"/>
</dbReference>
<organism evidence="2 3">
    <name type="scientific">Plebeiibacterium sediminum</name>
    <dbReference type="NCBI Taxonomy" id="2992112"/>
    <lineage>
        <taxon>Bacteria</taxon>
        <taxon>Pseudomonadati</taxon>
        <taxon>Bacteroidota</taxon>
        <taxon>Bacteroidia</taxon>
        <taxon>Marinilabiliales</taxon>
        <taxon>Marinilabiliaceae</taxon>
        <taxon>Plebeiibacterium</taxon>
    </lineage>
</organism>
<protein>
    <submittedName>
        <fullName evidence="2">YbjQ family protein</fullName>
    </submittedName>
</protein>
<dbReference type="Proteomes" id="UP001209229">
    <property type="component" value="Unassembled WGS sequence"/>
</dbReference>
<accession>A0AAE3SDB4</accession>
<evidence type="ECO:0000313" key="3">
    <source>
        <dbReference type="Proteomes" id="UP001209229"/>
    </source>
</evidence>
<name>A0AAE3SDB4_9BACT</name>
<proteinExistence type="inferred from homology"/>
<dbReference type="PANTHER" id="PTHR34068:SF1">
    <property type="entry name" value="UPF0145 PROTEIN YBJQ"/>
    <property type="match status" value="1"/>
</dbReference>
<dbReference type="RefSeq" id="WP_301188521.1">
    <property type="nucleotide sequence ID" value="NZ_JAPDPJ010000001.1"/>
</dbReference>
<sequence>MSNYETCPNCGKAIKPDGFRSNPIINGASAEYINTLVGKASPAFCKSCSKDLLFEADSNFEKITKDKKAYINKNIHRIPIITSHSPYGWQYDSLSIVSGQVVVGTGPLSEFTSSFTDFFGGNSNSFSKKLAQGEQDCFEQLRAKAVHLGGNAIIATDIDYGEVGAATKGMLMVCAAGTAVKVKNTDVLKEDVTVFETITQYSSEIRSLTHLKENMERGN</sequence>
<evidence type="ECO:0000313" key="2">
    <source>
        <dbReference type="EMBL" id="MCW3784950.1"/>
    </source>
</evidence>
<dbReference type="SUPFAM" id="SSF117782">
    <property type="entry name" value="YbjQ-like"/>
    <property type="match status" value="1"/>
</dbReference>
<dbReference type="Pfam" id="PF01906">
    <property type="entry name" value="YbjQ_1"/>
    <property type="match status" value="1"/>
</dbReference>
<comment type="similarity">
    <text evidence="1">Belongs to the UPF0145 family.</text>
</comment>
<dbReference type="Gene3D" id="3.30.110.70">
    <property type="entry name" value="Hypothetical protein apc22750. Chain B"/>
    <property type="match status" value="1"/>
</dbReference>
<gene>
    <name evidence="2" type="ORF">OM075_00655</name>
</gene>
<dbReference type="InterPro" id="IPR002765">
    <property type="entry name" value="UPF0145_YbjQ-like"/>
</dbReference>
<dbReference type="PANTHER" id="PTHR34068">
    <property type="entry name" value="UPF0145 PROTEIN YBJQ"/>
    <property type="match status" value="1"/>
</dbReference>
<dbReference type="AlphaFoldDB" id="A0AAE3SDB4"/>